<gene>
    <name evidence="3" type="ORF">BOTBODRAFT_222980</name>
</gene>
<keyword evidence="1" id="KW-0863">Zinc-finger</keyword>
<dbReference type="Pfam" id="PF00096">
    <property type="entry name" value="zf-C2H2"/>
    <property type="match status" value="1"/>
</dbReference>
<sequence length="315" mass="34307">MHKRIPYSPLGLCVSQLYALYHTPATKHEPLLFLASCFFSSSPGTFSGASSRIRWGWAGRFHHLCCLRNKSAMPKNPNAQPECPRCGKPFKNPSRLARHDNDVHTKRIIYSCKKCSHISTQKSNMKVHQKVHEKAALKIAILSAPPVNEAAGGFGRHWADMPAILSAPANPSIDIQLPLDTPHQFGDARNPAQIEIPLYTDYIFSGFCSPMLGDGTPIIHSEFGASFDSGYPRSALSENEPAHPSEGVGCGCLFSPPQHLSEIESGAHTFAPYGELPSSSQTPGTAQFFGPFDASAPSQPLLDSLMGRGWRPSLM</sequence>
<keyword evidence="1" id="KW-0862">Zinc</keyword>
<proteinExistence type="predicted"/>
<evidence type="ECO:0000256" key="1">
    <source>
        <dbReference type="PROSITE-ProRule" id="PRU00042"/>
    </source>
</evidence>
<dbReference type="GO" id="GO:0008270">
    <property type="term" value="F:zinc ion binding"/>
    <property type="evidence" value="ECO:0007669"/>
    <property type="project" value="UniProtKB-KW"/>
</dbReference>
<feature type="domain" description="C2H2-type" evidence="2">
    <location>
        <begin position="110"/>
        <end position="132"/>
    </location>
</feature>
<evidence type="ECO:0000313" key="4">
    <source>
        <dbReference type="Proteomes" id="UP000027195"/>
    </source>
</evidence>
<dbReference type="SMART" id="SM00355">
    <property type="entry name" value="ZnF_C2H2"/>
    <property type="match status" value="2"/>
</dbReference>
<evidence type="ECO:0000259" key="2">
    <source>
        <dbReference type="PROSITE" id="PS50157"/>
    </source>
</evidence>
<dbReference type="AlphaFoldDB" id="A0A067MML9"/>
<dbReference type="EMBL" id="KL198025">
    <property type="protein sequence ID" value="KDQ17013.1"/>
    <property type="molecule type" value="Genomic_DNA"/>
</dbReference>
<dbReference type="OrthoDB" id="6077919at2759"/>
<keyword evidence="4" id="KW-1185">Reference proteome</keyword>
<organism evidence="3 4">
    <name type="scientific">Botryobasidium botryosum (strain FD-172 SS1)</name>
    <dbReference type="NCBI Taxonomy" id="930990"/>
    <lineage>
        <taxon>Eukaryota</taxon>
        <taxon>Fungi</taxon>
        <taxon>Dikarya</taxon>
        <taxon>Basidiomycota</taxon>
        <taxon>Agaricomycotina</taxon>
        <taxon>Agaricomycetes</taxon>
        <taxon>Cantharellales</taxon>
        <taxon>Botryobasidiaceae</taxon>
        <taxon>Botryobasidium</taxon>
    </lineage>
</organism>
<dbReference type="PROSITE" id="PS50157">
    <property type="entry name" value="ZINC_FINGER_C2H2_2"/>
    <property type="match status" value="2"/>
</dbReference>
<dbReference type="Gene3D" id="3.30.160.60">
    <property type="entry name" value="Classic Zinc Finger"/>
    <property type="match status" value="1"/>
</dbReference>
<dbReference type="HOGENOM" id="CLU_076633_0_0_1"/>
<reference evidence="4" key="1">
    <citation type="journal article" date="2014" name="Proc. Natl. Acad. Sci. U.S.A.">
        <title>Extensive sampling of basidiomycete genomes demonstrates inadequacy of the white-rot/brown-rot paradigm for wood decay fungi.</title>
        <authorList>
            <person name="Riley R."/>
            <person name="Salamov A.A."/>
            <person name="Brown D.W."/>
            <person name="Nagy L.G."/>
            <person name="Floudas D."/>
            <person name="Held B.W."/>
            <person name="Levasseur A."/>
            <person name="Lombard V."/>
            <person name="Morin E."/>
            <person name="Otillar R."/>
            <person name="Lindquist E.A."/>
            <person name="Sun H."/>
            <person name="LaButti K.M."/>
            <person name="Schmutz J."/>
            <person name="Jabbour D."/>
            <person name="Luo H."/>
            <person name="Baker S.E."/>
            <person name="Pisabarro A.G."/>
            <person name="Walton J.D."/>
            <person name="Blanchette R.A."/>
            <person name="Henrissat B."/>
            <person name="Martin F."/>
            <person name="Cullen D."/>
            <person name="Hibbett D.S."/>
            <person name="Grigoriev I.V."/>
        </authorList>
    </citation>
    <scope>NUCLEOTIDE SEQUENCE [LARGE SCALE GENOMIC DNA]</scope>
    <source>
        <strain evidence="4">FD-172 SS1</strain>
    </source>
</reference>
<dbReference type="InterPro" id="IPR036236">
    <property type="entry name" value="Znf_C2H2_sf"/>
</dbReference>
<accession>A0A067MML9</accession>
<evidence type="ECO:0000313" key="3">
    <source>
        <dbReference type="EMBL" id="KDQ17013.1"/>
    </source>
</evidence>
<dbReference type="STRING" id="930990.A0A067MML9"/>
<protein>
    <recommendedName>
        <fullName evidence="2">C2H2-type domain-containing protein</fullName>
    </recommendedName>
</protein>
<keyword evidence="1" id="KW-0479">Metal-binding</keyword>
<name>A0A067MML9_BOTB1</name>
<dbReference type="PROSITE" id="PS00028">
    <property type="entry name" value="ZINC_FINGER_C2H2_1"/>
    <property type="match status" value="1"/>
</dbReference>
<dbReference type="Proteomes" id="UP000027195">
    <property type="component" value="Unassembled WGS sequence"/>
</dbReference>
<dbReference type="InterPro" id="IPR013087">
    <property type="entry name" value="Znf_C2H2_type"/>
</dbReference>
<dbReference type="InParanoid" id="A0A067MML9"/>
<dbReference type="SUPFAM" id="SSF57667">
    <property type="entry name" value="beta-beta-alpha zinc fingers"/>
    <property type="match status" value="1"/>
</dbReference>
<feature type="domain" description="C2H2-type" evidence="2">
    <location>
        <begin position="81"/>
        <end position="105"/>
    </location>
</feature>